<comment type="caution">
    <text evidence="4">The sequence shown here is derived from an EMBL/GenBank/DDBJ whole genome shotgun (WGS) entry which is preliminary data.</text>
</comment>
<dbReference type="InterPro" id="IPR023393">
    <property type="entry name" value="START-like_dom_sf"/>
</dbReference>
<keyword evidence="2" id="KW-0472">Membrane</keyword>
<dbReference type="PANTHER" id="PTHR31385">
    <property type="entry name" value="PUTATIVE (DUF220)-RELATED"/>
    <property type="match status" value="1"/>
</dbReference>
<evidence type="ECO:0000256" key="2">
    <source>
        <dbReference type="SAM" id="Phobius"/>
    </source>
</evidence>
<feature type="domain" description="Coenzyme Q-binding protein COQ10 START" evidence="3">
    <location>
        <begin position="218"/>
        <end position="335"/>
    </location>
</feature>
<gene>
    <name evidence="4" type="ORF">WJX72_009979</name>
</gene>
<organism evidence="4 5">
    <name type="scientific">[Myrmecia] bisecta</name>
    <dbReference type="NCBI Taxonomy" id="41462"/>
    <lineage>
        <taxon>Eukaryota</taxon>
        <taxon>Viridiplantae</taxon>
        <taxon>Chlorophyta</taxon>
        <taxon>core chlorophytes</taxon>
        <taxon>Trebouxiophyceae</taxon>
        <taxon>Trebouxiales</taxon>
        <taxon>Trebouxiaceae</taxon>
        <taxon>Myrmecia</taxon>
    </lineage>
</organism>
<proteinExistence type="predicted"/>
<name>A0AAW1QS42_9CHLO</name>
<keyword evidence="5" id="KW-1185">Reference proteome</keyword>
<evidence type="ECO:0000313" key="4">
    <source>
        <dbReference type="EMBL" id="KAK9824396.1"/>
    </source>
</evidence>
<feature type="compositionally biased region" description="Low complexity" evidence="1">
    <location>
        <begin position="100"/>
        <end position="118"/>
    </location>
</feature>
<dbReference type="Pfam" id="PF03364">
    <property type="entry name" value="Polyketide_cyc"/>
    <property type="match status" value="1"/>
</dbReference>
<reference evidence="4 5" key="1">
    <citation type="journal article" date="2024" name="Nat. Commun.">
        <title>Phylogenomics reveals the evolutionary origins of lichenization in chlorophyte algae.</title>
        <authorList>
            <person name="Puginier C."/>
            <person name="Libourel C."/>
            <person name="Otte J."/>
            <person name="Skaloud P."/>
            <person name="Haon M."/>
            <person name="Grisel S."/>
            <person name="Petersen M."/>
            <person name="Berrin J.G."/>
            <person name="Delaux P.M."/>
            <person name="Dal Grande F."/>
            <person name="Keller J."/>
        </authorList>
    </citation>
    <scope>NUCLEOTIDE SEQUENCE [LARGE SCALE GENOMIC DNA]</scope>
    <source>
        <strain evidence="4 5">SAG 2043</strain>
    </source>
</reference>
<evidence type="ECO:0000259" key="3">
    <source>
        <dbReference type="Pfam" id="PF03364"/>
    </source>
</evidence>
<evidence type="ECO:0000256" key="1">
    <source>
        <dbReference type="SAM" id="MobiDB-lite"/>
    </source>
</evidence>
<dbReference type="EMBL" id="JALJOR010000002">
    <property type="protein sequence ID" value="KAK9824396.1"/>
    <property type="molecule type" value="Genomic_DNA"/>
</dbReference>
<dbReference type="AlphaFoldDB" id="A0AAW1QS42"/>
<dbReference type="Gene3D" id="3.30.530.20">
    <property type="match status" value="1"/>
</dbReference>
<feature type="transmembrane region" description="Helical" evidence="2">
    <location>
        <begin position="38"/>
        <end position="56"/>
    </location>
</feature>
<protein>
    <recommendedName>
        <fullName evidence="3">Coenzyme Q-binding protein COQ10 START domain-containing protein</fullName>
    </recommendedName>
</protein>
<dbReference type="Proteomes" id="UP001489004">
    <property type="component" value="Unassembled WGS sequence"/>
</dbReference>
<feature type="region of interest" description="Disordered" evidence="1">
    <location>
        <begin position="89"/>
        <end position="170"/>
    </location>
</feature>
<sequence length="358" mass="39346">MTWDEEVHASRTHAAVVQARREVKLQQRGLEPIPGGNAGTLPLCIVAGALSSLLVWRRQGRQLRRRFHWRGLPFISAWLADQRRKWRQRGRLPPGRAAGQAATCRAQSSAAASTSGRSHLNPDLYHNPLFSSGSSFEAPTAPAKRVKKSKKKAKQRQIHGRPSPVSRLAARQSAELSIRASAAAAPERSPPVTAEPAVRLLSSQKGTYSVAGQMHSMADAADVYVLLSDYAALDRVFSSVEQSNVVHSNGQKQILQLCRWEFLIFSGTFKTLLSVAEDPVAGRLVFSLVNSSFMRDFEGRWQITPLDGGGCSIEHNLTVAPVVAPPETFAGYAQKIFMRQVSRVMEDLQGELARRGHI</sequence>
<keyword evidence="2" id="KW-1133">Transmembrane helix</keyword>
<dbReference type="SUPFAM" id="SSF55961">
    <property type="entry name" value="Bet v1-like"/>
    <property type="match status" value="1"/>
</dbReference>
<dbReference type="PANTHER" id="PTHR31385:SF1">
    <property type="entry name" value="PUTATIVE (DUF220)-RELATED"/>
    <property type="match status" value="1"/>
</dbReference>
<evidence type="ECO:0000313" key="5">
    <source>
        <dbReference type="Proteomes" id="UP001489004"/>
    </source>
</evidence>
<feature type="compositionally biased region" description="Basic residues" evidence="1">
    <location>
        <begin position="144"/>
        <end position="159"/>
    </location>
</feature>
<accession>A0AAW1QS42</accession>
<dbReference type="InterPro" id="IPR005031">
    <property type="entry name" value="COQ10_START"/>
</dbReference>
<keyword evidence="2" id="KW-0812">Transmembrane</keyword>